<gene>
    <name evidence="1" type="ORF">GCM10010269_56930</name>
</gene>
<accession>A0A918G022</accession>
<sequence>MEWVGGALGAWVPGLGIDLFHDAKLCCLDGVEQLLTCPEAEVLCQVGQDEPSLAARSEAGGQTGKEAVKHGAVRIVDALFDGAGRTGGEPGRVADDEVGAAFGEQAGT</sequence>
<organism evidence="1 2">
    <name type="scientific">Streptomyces humidus</name>
    <dbReference type="NCBI Taxonomy" id="52259"/>
    <lineage>
        <taxon>Bacteria</taxon>
        <taxon>Bacillati</taxon>
        <taxon>Actinomycetota</taxon>
        <taxon>Actinomycetes</taxon>
        <taxon>Kitasatosporales</taxon>
        <taxon>Streptomycetaceae</taxon>
        <taxon>Streptomyces</taxon>
    </lineage>
</organism>
<dbReference type="EMBL" id="BMTL01000026">
    <property type="protein sequence ID" value="GGS10395.1"/>
    <property type="molecule type" value="Genomic_DNA"/>
</dbReference>
<dbReference type="AlphaFoldDB" id="A0A918G022"/>
<protein>
    <submittedName>
        <fullName evidence="1">Uncharacterized protein</fullName>
    </submittedName>
</protein>
<reference evidence="1" key="2">
    <citation type="submission" date="2020-09" db="EMBL/GenBank/DDBJ databases">
        <authorList>
            <person name="Sun Q."/>
            <person name="Ohkuma M."/>
        </authorList>
    </citation>
    <scope>NUCLEOTIDE SEQUENCE</scope>
    <source>
        <strain evidence="1">JCM 4386</strain>
    </source>
</reference>
<comment type="caution">
    <text evidence="1">The sequence shown here is derived from an EMBL/GenBank/DDBJ whole genome shotgun (WGS) entry which is preliminary data.</text>
</comment>
<evidence type="ECO:0000313" key="2">
    <source>
        <dbReference type="Proteomes" id="UP000606194"/>
    </source>
</evidence>
<name>A0A918G022_9ACTN</name>
<keyword evidence="2" id="KW-1185">Reference proteome</keyword>
<proteinExistence type="predicted"/>
<evidence type="ECO:0000313" key="1">
    <source>
        <dbReference type="EMBL" id="GGS10395.1"/>
    </source>
</evidence>
<reference evidence="1" key="1">
    <citation type="journal article" date="2014" name="Int. J. Syst. Evol. Microbiol.">
        <title>Complete genome sequence of Corynebacterium casei LMG S-19264T (=DSM 44701T), isolated from a smear-ripened cheese.</title>
        <authorList>
            <consortium name="US DOE Joint Genome Institute (JGI-PGF)"/>
            <person name="Walter F."/>
            <person name="Albersmeier A."/>
            <person name="Kalinowski J."/>
            <person name="Ruckert C."/>
        </authorList>
    </citation>
    <scope>NUCLEOTIDE SEQUENCE</scope>
    <source>
        <strain evidence="1">JCM 4386</strain>
    </source>
</reference>
<dbReference type="Proteomes" id="UP000606194">
    <property type="component" value="Unassembled WGS sequence"/>
</dbReference>